<evidence type="ECO:0000313" key="7">
    <source>
        <dbReference type="EMBL" id="TPX43623.1"/>
    </source>
</evidence>
<comment type="subunit">
    <text evidence="6">Component of the oligosaccharyltransferase (OST) complex.</text>
</comment>
<evidence type="ECO:0000313" key="8">
    <source>
        <dbReference type="EMBL" id="TPX45652.1"/>
    </source>
</evidence>
<evidence type="ECO:0000256" key="5">
    <source>
        <dbReference type="ARBA" id="ARBA00023136"/>
    </source>
</evidence>
<dbReference type="Proteomes" id="UP000317494">
    <property type="component" value="Unassembled WGS sequence"/>
</dbReference>
<feature type="transmembrane region" description="Helical" evidence="6">
    <location>
        <begin position="20"/>
        <end position="44"/>
    </location>
</feature>
<sequence length="81" mass="8647">MDAGMKWADLAAVAESTLPFAMMATLLLIAGFIAASAFLMYEVTSTKSTRKWATELGLAALSSLFLGFGTLYLFLALGIYV</sequence>
<dbReference type="EMBL" id="QEAN01000149">
    <property type="protein sequence ID" value="TPX45652.1"/>
    <property type="molecule type" value="Genomic_DNA"/>
</dbReference>
<evidence type="ECO:0000256" key="2">
    <source>
        <dbReference type="ARBA" id="ARBA00009825"/>
    </source>
</evidence>
<evidence type="ECO:0000313" key="10">
    <source>
        <dbReference type="Proteomes" id="UP000320475"/>
    </source>
</evidence>
<dbReference type="EMBL" id="QEAM01000215">
    <property type="protein sequence ID" value="TPX43623.1"/>
    <property type="molecule type" value="Genomic_DNA"/>
</dbReference>
<keyword evidence="3 6" id="KW-0812">Transmembrane</keyword>
<dbReference type="InterPro" id="IPR007915">
    <property type="entry name" value="TMEM258/Ost5"/>
</dbReference>
<name>A0A507CWV1_9FUNG</name>
<dbReference type="Pfam" id="PF05251">
    <property type="entry name" value="Ost5"/>
    <property type="match status" value="1"/>
</dbReference>
<feature type="transmembrane region" description="Helical" evidence="6">
    <location>
        <begin position="56"/>
        <end position="80"/>
    </location>
</feature>
<organism evidence="7 10">
    <name type="scientific">Synchytrium endobioticum</name>
    <dbReference type="NCBI Taxonomy" id="286115"/>
    <lineage>
        <taxon>Eukaryota</taxon>
        <taxon>Fungi</taxon>
        <taxon>Fungi incertae sedis</taxon>
        <taxon>Chytridiomycota</taxon>
        <taxon>Chytridiomycota incertae sedis</taxon>
        <taxon>Chytridiomycetes</taxon>
        <taxon>Synchytriales</taxon>
        <taxon>Synchytriaceae</taxon>
        <taxon>Synchytrium</taxon>
    </lineage>
</organism>
<reference evidence="9 10" key="1">
    <citation type="journal article" date="2019" name="Sci. Rep.">
        <title>Comparative genomics of chytrid fungi reveal insights into the obligate biotrophic and pathogenic lifestyle of Synchytrium endobioticum.</title>
        <authorList>
            <person name="van de Vossenberg B.T.L.H."/>
            <person name="Warris S."/>
            <person name="Nguyen H.D.T."/>
            <person name="van Gent-Pelzer M.P.E."/>
            <person name="Joly D.L."/>
            <person name="van de Geest H.C."/>
            <person name="Bonants P.J.M."/>
            <person name="Smith D.S."/>
            <person name="Levesque C.A."/>
            <person name="van der Lee T.A.J."/>
        </authorList>
    </citation>
    <scope>NUCLEOTIDE SEQUENCE [LARGE SCALE GENOMIC DNA]</scope>
    <source>
        <strain evidence="7 10">LEV6574</strain>
        <strain evidence="8 9">MB42</strain>
    </source>
</reference>
<dbReference type="GO" id="GO:0008250">
    <property type="term" value="C:oligosaccharyltransferase complex"/>
    <property type="evidence" value="ECO:0007669"/>
    <property type="project" value="UniProtKB-UniRule"/>
</dbReference>
<dbReference type="GO" id="GO:0006487">
    <property type="term" value="P:protein N-linked glycosylation"/>
    <property type="evidence" value="ECO:0007669"/>
    <property type="project" value="UniProtKB-UniRule"/>
</dbReference>
<gene>
    <name evidence="7" type="ORF">SeLEV6574_g04945</name>
    <name evidence="8" type="ORF">SeMB42_g03928</name>
</gene>
<comment type="function">
    <text evidence="6">Subunit of the oligosaccharyl transferase (OST) complex that catalyzes the initial transfer of a defined glycan (Glc(3)Man(9)GlcNAc(2) in eukaryotes) from the lipid carrier dolichol-pyrophosphate to an asparagine residue within an Asn-X-Ser/Thr consensus motif in nascent polypeptide chains, the first step in protein N-glycosylation. N-glycosylation occurs cotranslationally and the complex associates with the Sec61 complex at the channel-forming translocon complex that mediates protein translocation across the endoplasmic reticulum (ER). All subunits are required for a maximal enzyme activity.</text>
</comment>
<evidence type="ECO:0000256" key="4">
    <source>
        <dbReference type="ARBA" id="ARBA00022989"/>
    </source>
</evidence>
<dbReference type="PANTHER" id="PTHR13636">
    <property type="entry name" value="TRANSMEMBRANE PROTEIN 258"/>
    <property type="match status" value="1"/>
</dbReference>
<accession>A0A507CWV1</accession>
<dbReference type="Proteomes" id="UP000320475">
    <property type="component" value="Unassembled WGS sequence"/>
</dbReference>
<comment type="similarity">
    <text evidence="2 6">Belongs to the OST5 family.</text>
</comment>
<dbReference type="AlphaFoldDB" id="A0A507CWV1"/>
<protein>
    <recommendedName>
        <fullName evidence="6">Dolichyl-diphosphooligosaccharide-protein glycosyltransferase subunit OST5</fullName>
    </recommendedName>
</protein>
<dbReference type="VEuPathDB" id="FungiDB:SeMB42_g03928"/>
<evidence type="ECO:0000256" key="6">
    <source>
        <dbReference type="RuleBase" id="RU367008"/>
    </source>
</evidence>
<keyword evidence="4 6" id="KW-1133">Transmembrane helix</keyword>
<keyword evidence="9" id="KW-1185">Reference proteome</keyword>
<evidence type="ECO:0000256" key="3">
    <source>
        <dbReference type="ARBA" id="ARBA00022692"/>
    </source>
</evidence>
<comment type="subcellular location">
    <subcellularLocation>
        <location evidence="1 6">Membrane</location>
        <topology evidence="1 6">Multi-pass membrane protein</topology>
    </subcellularLocation>
</comment>
<comment type="caution">
    <text evidence="7">The sequence shown here is derived from an EMBL/GenBank/DDBJ whole genome shotgun (WGS) entry which is preliminary data.</text>
</comment>
<dbReference type="STRING" id="286115.A0A507CWV1"/>
<evidence type="ECO:0000256" key="1">
    <source>
        <dbReference type="ARBA" id="ARBA00004141"/>
    </source>
</evidence>
<proteinExistence type="inferred from homology"/>
<keyword evidence="5 6" id="KW-0472">Membrane</keyword>
<evidence type="ECO:0000313" key="9">
    <source>
        <dbReference type="Proteomes" id="UP000317494"/>
    </source>
</evidence>